<comment type="similarity">
    <text evidence="1">Belongs to the KRI1 family.</text>
</comment>
<evidence type="ECO:0000259" key="6">
    <source>
        <dbReference type="Pfam" id="PF00569"/>
    </source>
</evidence>
<keyword evidence="3" id="KW-0863">Zinc-finger</keyword>
<evidence type="ECO:0000313" key="8">
    <source>
        <dbReference type="EMBL" id="CAE7339449.1"/>
    </source>
</evidence>
<dbReference type="GO" id="GO:0005730">
    <property type="term" value="C:nucleolus"/>
    <property type="evidence" value="ECO:0007669"/>
    <property type="project" value="TreeGrafter"/>
</dbReference>
<evidence type="ECO:0000256" key="4">
    <source>
        <dbReference type="ARBA" id="ARBA00022833"/>
    </source>
</evidence>
<dbReference type="InterPro" id="IPR043145">
    <property type="entry name" value="Znf_ZZ_sf"/>
</dbReference>
<dbReference type="PANTHER" id="PTHR14490:SF5">
    <property type="entry name" value="PROTEIN KRI1 HOMOLOG"/>
    <property type="match status" value="1"/>
</dbReference>
<dbReference type="PANTHER" id="PTHR14490">
    <property type="entry name" value="ZINC FINGER, ZZ TYPE"/>
    <property type="match status" value="1"/>
</dbReference>
<dbReference type="GO" id="GO:0008270">
    <property type="term" value="F:zinc ion binding"/>
    <property type="evidence" value="ECO:0007669"/>
    <property type="project" value="UniProtKB-KW"/>
</dbReference>
<dbReference type="EMBL" id="CAJNIZ010012869">
    <property type="protein sequence ID" value="CAE7339449.1"/>
    <property type="molecule type" value="Genomic_DNA"/>
</dbReference>
<keyword evidence="4" id="KW-0862">Zinc</keyword>
<keyword evidence="9" id="KW-1185">Reference proteome</keyword>
<dbReference type="CDD" id="cd02249">
    <property type="entry name" value="ZZ"/>
    <property type="match status" value="1"/>
</dbReference>
<dbReference type="Gene3D" id="3.30.60.90">
    <property type="match status" value="1"/>
</dbReference>
<reference evidence="8" key="1">
    <citation type="submission" date="2021-02" db="EMBL/GenBank/DDBJ databases">
        <authorList>
            <person name="Dougan E. K."/>
            <person name="Rhodes N."/>
            <person name="Thang M."/>
            <person name="Chan C."/>
        </authorList>
    </citation>
    <scope>NUCLEOTIDE SEQUENCE</scope>
</reference>
<dbReference type="InterPro" id="IPR024626">
    <property type="entry name" value="Kri1-like_C"/>
</dbReference>
<dbReference type="SUPFAM" id="SSF57850">
    <property type="entry name" value="RING/U-box"/>
    <property type="match status" value="1"/>
</dbReference>
<dbReference type="Pfam" id="PF12936">
    <property type="entry name" value="Kri1_C"/>
    <property type="match status" value="1"/>
</dbReference>
<organism evidence="8 9">
    <name type="scientific">Symbiodinium pilosum</name>
    <name type="common">Dinoflagellate</name>
    <dbReference type="NCBI Taxonomy" id="2952"/>
    <lineage>
        <taxon>Eukaryota</taxon>
        <taxon>Sar</taxon>
        <taxon>Alveolata</taxon>
        <taxon>Dinophyceae</taxon>
        <taxon>Suessiales</taxon>
        <taxon>Symbiodiniaceae</taxon>
        <taxon>Symbiodinium</taxon>
    </lineage>
</organism>
<name>A0A812NW91_SYMPI</name>
<feature type="domain" description="ZZ-type" evidence="6">
    <location>
        <begin position="54"/>
        <end position="91"/>
    </location>
</feature>
<keyword evidence="2" id="KW-0479">Metal-binding</keyword>
<proteinExistence type="inferred from homology"/>
<dbReference type="Proteomes" id="UP000649617">
    <property type="component" value="Unassembled WGS sequence"/>
</dbReference>
<dbReference type="Pfam" id="PF00569">
    <property type="entry name" value="ZZ"/>
    <property type="match status" value="1"/>
</dbReference>
<evidence type="ECO:0000256" key="5">
    <source>
        <dbReference type="SAM" id="MobiDB-lite"/>
    </source>
</evidence>
<dbReference type="GO" id="GO:0000447">
    <property type="term" value="P:endonucleolytic cleavage in ITS1 to separate SSU-rRNA from 5.8S rRNA and LSU-rRNA from tricistronic rRNA transcript (SSU-rRNA, 5.8S rRNA, LSU-rRNA)"/>
    <property type="evidence" value="ECO:0007669"/>
    <property type="project" value="TreeGrafter"/>
</dbReference>
<gene>
    <name evidence="8" type="primary">Kri1</name>
    <name evidence="8" type="ORF">SPIL2461_LOCUS7975</name>
</gene>
<dbReference type="GO" id="GO:0030686">
    <property type="term" value="C:90S preribosome"/>
    <property type="evidence" value="ECO:0007669"/>
    <property type="project" value="TreeGrafter"/>
</dbReference>
<accession>A0A812NW91</accession>
<dbReference type="OrthoDB" id="10252032at2759"/>
<sequence>MDGCKELDISDAVTEGLRKHWGIVGQDQEGHDEAQGEVAHEEEDEEVHPDLWFLCDGCQQPIPGGKRRFDCKVCENFTLCTKCFRIRRHPHAFVRKRVPDSCMPPEDFKGTQPNIGSEGNVLDEYFQLDYEDIIGGDLPTRFKYRKVEPDDYGIPVDVILSKSGKELNRMVSIKKLRPYREEDEASLRMAAVMVAAIWSCSYKKLNTPTSGHRA</sequence>
<feature type="region of interest" description="Disordered" evidence="5">
    <location>
        <begin position="23"/>
        <end position="42"/>
    </location>
</feature>
<evidence type="ECO:0000256" key="2">
    <source>
        <dbReference type="ARBA" id="ARBA00022723"/>
    </source>
</evidence>
<protein>
    <submittedName>
        <fullName evidence="8">Kri1 protein</fullName>
    </submittedName>
</protein>
<evidence type="ECO:0000256" key="3">
    <source>
        <dbReference type="ARBA" id="ARBA00022771"/>
    </source>
</evidence>
<dbReference type="AlphaFoldDB" id="A0A812NW91"/>
<dbReference type="InterPro" id="IPR018034">
    <property type="entry name" value="Kri1"/>
</dbReference>
<feature type="domain" description="Kri1-like C-terminal" evidence="7">
    <location>
        <begin position="120"/>
        <end position="184"/>
    </location>
</feature>
<evidence type="ECO:0000256" key="1">
    <source>
        <dbReference type="ARBA" id="ARBA00007473"/>
    </source>
</evidence>
<evidence type="ECO:0000313" key="9">
    <source>
        <dbReference type="Proteomes" id="UP000649617"/>
    </source>
</evidence>
<comment type="caution">
    <text evidence="8">The sequence shown here is derived from an EMBL/GenBank/DDBJ whole genome shotgun (WGS) entry which is preliminary data.</text>
</comment>
<dbReference type="InterPro" id="IPR000433">
    <property type="entry name" value="Znf_ZZ"/>
</dbReference>
<evidence type="ECO:0000259" key="7">
    <source>
        <dbReference type="Pfam" id="PF12936"/>
    </source>
</evidence>